<dbReference type="Gene3D" id="3.90.320.10">
    <property type="match status" value="1"/>
</dbReference>
<name>A0A8K0CJ24_IGNLU</name>
<dbReference type="EMBL" id="VTPC01078592">
    <property type="protein sequence ID" value="KAF2888278.1"/>
    <property type="molecule type" value="Genomic_DNA"/>
</dbReference>
<evidence type="ECO:0000313" key="1">
    <source>
        <dbReference type="EMBL" id="KAF2888278.1"/>
    </source>
</evidence>
<keyword evidence="2" id="KW-1185">Reference proteome</keyword>
<evidence type="ECO:0000313" key="2">
    <source>
        <dbReference type="Proteomes" id="UP000801492"/>
    </source>
</evidence>
<organism evidence="1 2">
    <name type="scientific">Ignelater luminosus</name>
    <name type="common">Cucubano</name>
    <name type="synonym">Pyrophorus luminosus</name>
    <dbReference type="NCBI Taxonomy" id="2038154"/>
    <lineage>
        <taxon>Eukaryota</taxon>
        <taxon>Metazoa</taxon>
        <taxon>Ecdysozoa</taxon>
        <taxon>Arthropoda</taxon>
        <taxon>Hexapoda</taxon>
        <taxon>Insecta</taxon>
        <taxon>Pterygota</taxon>
        <taxon>Neoptera</taxon>
        <taxon>Endopterygota</taxon>
        <taxon>Coleoptera</taxon>
        <taxon>Polyphaga</taxon>
        <taxon>Elateriformia</taxon>
        <taxon>Elateroidea</taxon>
        <taxon>Elateridae</taxon>
        <taxon>Agrypninae</taxon>
        <taxon>Pyrophorini</taxon>
        <taxon>Ignelater</taxon>
    </lineage>
</organism>
<feature type="non-terminal residue" evidence="1">
    <location>
        <position position="1"/>
    </location>
</feature>
<proteinExistence type="predicted"/>
<protein>
    <submittedName>
        <fullName evidence="1">Uncharacterized protein</fullName>
    </submittedName>
</protein>
<dbReference type="Proteomes" id="UP000801492">
    <property type="component" value="Unassembled WGS sequence"/>
</dbReference>
<dbReference type="InterPro" id="IPR011604">
    <property type="entry name" value="PDDEXK-like_dom_sf"/>
</dbReference>
<comment type="caution">
    <text evidence="1">The sequence shown here is derived from an EMBL/GenBank/DDBJ whole genome shotgun (WGS) entry which is preliminary data.</text>
</comment>
<dbReference type="OrthoDB" id="6777749at2759"/>
<accession>A0A8K0CJ24</accession>
<dbReference type="AlphaFoldDB" id="A0A8K0CJ24"/>
<gene>
    <name evidence="1" type="ORF">ILUMI_17895</name>
</gene>
<reference evidence="1" key="1">
    <citation type="submission" date="2019-08" db="EMBL/GenBank/DDBJ databases">
        <title>The genome of the North American firefly Photinus pyralis.</title>
        <authorList>
            <consortium name="Photinus pyralis genome working group"/>
            <person name="Fallon T.R."/>
            <person name="Sander Lower S.E."/>
            <person name="Weng J.-K."/>
        </authorList>
    </citation>
    <scope>NUCLEOTIDE SEQUENCE</scope>
    <source>
        <strain evidence="1">TRF0915ILg1</strain>
        <tissue evidence="1">Whole body</tissue>
    </source>
</reference>
<sequence length="171" mass="19939">IGPLEQQRIATETVGPFSSDMYLAHKENRLTASNFGKIIRPFTPCHNIVKSCLRKNHFFSESCEYGIAKENVAIQMFEQTANVKVENSDDIELFVGEIFRDEKLWREEMLPVLKQFYMECIAPEIVRGNIPKNKRCIDPPYIKDAIKQKEEERRIKPQKRKDSIFIKTAIC</sequence>